<reference evidence="1 2" key="1">
    <citation type="journal article" date="2011" name="PLoS ONE">
        <title>The entomopathogenic bacterial endosymbionts xenorhabdus and photorhabdus: convergent lifestyles from divergent genomes.</title>
        <authorList>
            <person name="Chaston J.M."/>
            <person name="Suen G."/>
            <person name="Tucker S.L."/>
            <person name="Andersen A.W."/>
            <person name="Bhasin A."/>
            <person name="Bode E."/>
            <person name="Bode H.B."/>
            <person name="Brachmann A.O."/>
            <person name="Cowles C.E."/>
            <person name="Cowles K.N."/>
            <person name="Darby C."/>
            <person name="de Leon L."/>
            <person name="Drace K."/>
            <person name="Du Z."/>
            <person name="Givaudan A."/>
            <person name="Herbert Tran E.E."/>
            <person name="Jewell K.A."/>
            <person name="Knack J.J."/>
            <person name="Krasomil-Osterfeld K.C."/>
            <person name="Kukor R."/>
            <person name="Lanois A."/>
            <person name="Latreille P."/>
            <person name="Leimgruber N.K."/>
            <person name="Lipke C.M."/>
            <person name="Liu R."/>
            <person name="Lu X."/>
            <person name="Martens E.C."/>
            <person name="Marri P.R."/>
            <person name="Medigue C."/>
            <person name="Menard M.L."/>
            <person name="Miller N.M."/>
            <person name="Morales-Soto N."/>
            <person name="Norton S."/>
            <person name="Ogier J.C."/>
            <person name="Orchard S.S."/>
            <person name="Park D."/>
            <person name="Park Y."/>
            <person name="Qurollo B.A."/>
            <person name="Sugar D.R."/>
            <person name="Richards G.R."/>
            <person name="Rouy Z."/>
            <person name="Slominski B."/>
            <person name="Slominski K."/>
            <person name="Snyder H."/>
            <person name="Tjaden B.C."/>
            <person name="van der Hoeven R."/>
            <person name="Welch R.D."/>
            <person name="Wheeler C."/>
            <person name="Xiang B."/>
            <person name="Barbazuk B."/>
            <person name="Gaudriault S."/>
            <person name="Goodner B."/>
            <person name="Slater S.C."/>
            <person name="Forst S."/>
            <person name="Goldman B.S."/>
            <person name="Goodrich-Blair H."/>
        </authorList>
    </citation>
    <scope>NUCLEOTIDE SEQUENCE [LARGE SCALE GENOMIC DNA]</scope>
    <source>
        <strain evidence="2">ATCC 19061 / DSM 3370 / CCUG 14189 / LMG 1036 / NCIMB 9965 / AN6</strain>
    </source>
</reference>
<dbReference type="Proteomes" id="UP000008075">
    <property type="component" value="Chromosome"/>
</dbReference>
<dbReference type="EMBL" id="FN667742">
    <property type="protein sequence ID" value="CBJ91743.1"/>
    <property type="molecule type" value="Genomic_DNA"/>
</dbReference>
<gene>
    <name evidence="1" type="ordered locus">XNC1_3712</name>
</gene>
<dbReference type="AlphaFoldDB" id="D3VAW8"/>
<proteinExistence type="predicted"/>
<dbReference type="HOGENOM" id="CLU_207303_1_0_6"/>
<protein>
    <submittedName>
        <fullName evidence="1">Uncharacterized protein</fullName>
    </submittedName>
</protein>
<name>D3VAW8_XENNA</name>
<accession>D3VAW8</accession>
<dbReference type="KEGG" id="xne:XNC1_3712"/>
<organism evidence="1 2">
    <name type="scientific">Xenorhabdus nematophila (strain ATCC 19061 / DSM 3370 / CCUG 14189 / LMG 1036 / NCIMB 9965 / AN6)</name>
    <dbReference type="NCBI Taxonomy" id="406817"/>
    <lineage>
        <taxon>Bacteria</taxon>
        <taxon>Pseudomonadati</taxon>
        <taxon>Pseudomonadota</taxon>
        <taxon>Gammaproteobacteria</taxon>
        <taxon>Enterobacterales</taxon>
        <taxon>Morganellaceae</taxon>
        <taxon>Xenorhabdus</taxon>
    </lineage>
</organism>
<keyword evidence="2" id="KW-1185">Reference proteome</keyword>
<evidence type="ECO:0000313" key="2">
    <source>
        <dbReference type="Proteomes" id="UP000008075"/>
    </source>
</evidence>
<evidence type="ECO:0000313" key="1">
    <source>
        <dbReference type="EMBL" id="CBJ91743.1"/>
    </source>
</evidence>
<sequence>MFPVSTGINRDIDKIILEKNGVPRKYGDKPPMRPQAVKILKCSP</sequence>